<accession>A0AAD2FXD3</accession>
<dbReference type="Pfam" id="PF09612">
    <property type="entry name" value="HtrL_YibB"/>
    <property type="match status" value="1"/>
</dbReference>
<reference evidence="1" key="1">
    <citation type="submission" date="2023-08" db="EMBL/GenBank/DDBJ databases">
        <authorList>
            <person name="Audoor S."/>
            <person name="Bilcke G."/>
        </authorList>
    </citation>
    <scope>NUCLEOTIDE SEQUENCE</scope>
</reference>
<comment type="caution">
    <text evidence="1">The sequence shown here is derived from an EMBL/GenBank/DDBJ whole genome shotgun (WGS) entry which is preliminary data.</text>
</comment>
<dbReference type="AlphaFoldDB" id="A0AAD2FXD3"/>
<dbReference type="InterPro" id="IPR011735">
    <property type="entry name" value="WlaTC/HtrL_glycosyltransf"/>
</dbReference>
<organism evidence="1 2">
    <name type="scientific">Cylindrotheca closterium</name>
    <dbReference type="NCBI Taxonomy" id="2856"/>
    <lineage>
        <taxon>Eukaryota</taxon>
        <taxon>Sar</taxon>
        <taxon>Stramenopiles</taxon>
        <taxon>Ochrophyta</taxon>
        <taxon>Bacillariophyta</taxon>
        <taxon>Bacillariophyceae</taxon>
        <taxon>Bacillariophycidae</taxon>
        <taxon>Bacillariales</taxon>
        <taxon>Bacillariaceae</taxon>
        <taxon>Cylindrotheca</taxon>
    </lineage>
</organism>
<keyword evidence="2" id="KW-1185">Reference proteome</keyword>
<proteinExistence type="predicted"/>
<evidence type="ECO:0000313" key="1">
    <source>
        <dbReference type="EMBL" id="CAJ1955914.1"/>
    </source>
</evidence>
<name>A0AAD2FXD3_9STRA</name>
<sequence length="393" mass="45161">MPPSLKVRSARSARDDHDAFTTRSRTTKWSSLLLLLVLSSFQMKRPNDWPLYTLMSSAVKDINITTTSGSYEVSESYYQNPSPSLSAITRTSWNYQQADATLITAFFPLGSSIRHTPEEYQDYMTKLFSNYDAMIIFTSPEFEPNIRAMRQQKLELSLIVTMYLNETKSWKMFPEHFWYNDVFQPSRRIRSLGSNKGIVDHLPYVVWNSKVEFLKIGSDKNPFQSNFFAWTDVGMVRWDQYANTTLLQRIPSELPNNKLLIMDVTPVLSHKKYKQMSAGMFAGHKTAIDLYYKKYYQVMEAAGNSKDAPLLSTEQFLLHRTCLQSPGLCHIIVPMESNTLGPALKFPYFYMLAMFNANQYKMMQLNGKIHPCNGMQSLKLQDECVATAAANKS</sequence>
<dbReference type="EMBL" id="CAKOGP040001903">
    <property type="protein sequence ID" value="CAJ1955914.1"/>
    <property type="molecule type" value="Genomic_DNA"/>
</dbReference>
<evidence type="ECO:0000313" key="2">
    <source>
        <dbReference type="Proteomes" id="UP001295423"/>
    </source>
</evidence>
<gene>
    <name evidence="1" type="ORF">CYCCA115_LOCUS15981</name>
</gene>
<dbReference type="Proteomes" id="UP001295423">
    <property type="component" value="Unassembled WGS sequence"/>
</dbReference>
<protein>
    <submittedName>
        <fullName evidence="1">Uncharacterized protein</fullName>
    </submittedName>
</protein>